<dbReference type="AlphaFoldDB" id="A0A939PDN4"/>
<proteinExistence type="predicted"/>
<keyword evidence="6 9" id="KW-0418">Kinase</keyword>
<keyword evidence="3" id="KW-0597">Phosphoprotein</keyword>
<dbReference type="Pfam" id="PF02518">
    <property type="entry name" value="HATPase_c"/>
    <property type="match status" value="1"/>
</dbReference>
<name>A0A939PDN4_9ACTN</name>
<keyword evidence="5" id="KW-0547">Nucleotide-binding</keyword>
<evidence type="ECO:0000313" key="10">
    <source>
        <dbReference type="Proteomes" id="UP000669179"/>
    </source>
</evidence>
<evidence type="ECO:0000259" key="8">
    <source>
        <dbReference type="PROSITE" id="PS50109"/>
    </source>
</evidence>
<dbReference type="PANTHER" id="PTHR41523:SF8">
    <property type="entry name" value="ETHYLENE RESPONSE SENSOR PROTEIN"/>
    <property type="match status" value="1"/>
</dbReference>
<gene>
    <name evidence="9" type="ORF">J4573_24665</name>
</gene>
<feature type="domain" description="Histidine kinase" evidence="8">
    <location>
        <begin position="311"/>
        <end position="509"/>
    </location>
</feature>
<dbReference type="SMART" id="SM00387">
    <property type="entry name" value="HATPase_c"/>
    <property type="match status" value="1"/>
</dbReference>
<evidence type="ECO:0000256" key="2">
    <source>
        <dbReference type="ARBA" id="ARBA00012438"/>
    </source>
</evidence>
<protein>
    <recommendedName>
        <fullName evidence="2">histidine kinase</fullName>
        <ecNumber evidence="2">2.7.13.3</ecNumber>
    </recommendedName>
</protein>
<evidence type="ECO:0000256" key="5">
    <source>
        <dbReference type="ARBA" id="ARBA00022741"/>
    </source>
</evidence>
<comment type="catalytic activity">
    <reaction evidence="1">
        <text>ATP + protein L-histidine = ADP + protein N-phospho-L-histidine.</text>
        <dbReference type="EC" id="2.7.13.3"/>
    </reaction>
</comment>
<dbReference type="Gene3D" id="3.30.565.10">
    <property type="entry name" value="Histidine kinase-like ATPase, C-terminal domain"/>
    <property type="match status" value="1"/>
</dbReference>
<accession>A0A939PDN4</accession>
<dbReference type="Pfam" id="PF08448">
    <property type="entry name" value="PAS_4"/>
    <property type="match status" value="1"/>
</dbReference>
<comment type="caution">
    <text evidence="9">The sequence shown here is derived from an EMBL/GenBank/DDBJ whole genome shotgun (WGS) entry which is preliminary data.</text>
</comment>
<dbReference type="CDD" id="cd00130">
    <property type="entry name" value="PAS"/>
    <property type="match status" value="1"/>
</dbReference>
<keyword evidence="4" id="KW-0808">Transferase</keyword>
<evidence type="ECO:0000256" key="1">
    <source>
        <dbReference type="ARBA" id="ARBA00000085"/>
    </source>
</evidence>
<dbReference type="InterPro" id="IPR022066">
    <property type="entry name" value="PdtaS_GAF"/>
</dbReference>
<dbReference type="EMBL" id="JAGEOJ010000010">
    <property type="protein sequence ID" value="MBO2450317.1"/>
    <property type="molecule type" value="Genomic_DNA"/>
</dbReference>
<evidence type="ECO:0000256" key="7">
    <source>
        <dbReference type="ARBA" id="ARBA00022840"/>
    </source>
</evidence>
<dbReference type="Proteomes" id="UP000669179">
    <property type="component" value="Unassembled WGS sequence"/>
</dbReference>
<evidence type="ECO:0000256" key="3">
    <source>
        <dbReference type="ARBA" id="ARBA00022553"/>
    </source>
</evidence>
<dbReference type="InterPro" id="IPR000014">
    <property type="entry name" value="PAS"/>
</dbReference>
<dbReference type="EC" id="2.7.13.3" evidence="2"/>
<dbReference type="SUPFAM" id="SSF55874">
    <property type="entry name" value="ATPase domain of HSP90 chaperone/DNA topoisomerase II/histidine kinase"/>
    <property type="match status" value="1"/>
</dbReference>
<dbReference type="Pfam" id="PF07568">
    <property type="entry name" value="HisKA_2"/>
    <property type="match status" value="1"/>
</dbReference>
<reference evidence="9" key="1">
    <citation type="submission" date="2021-03" db="EMBL/GenBank/DDBJ databases">
        <authorList>
            <person name="Kanchanasin P."/>
            <person name="Saeng-In P."/>
            <person name="Phongsopitanun W."/>
            <person name="Yuki M."/>
            <person name="Kudo T."/>
            <person name="Ohkuma M."/>
            <person name="Tanasupawat S."/>
        </authorList>
    </citation>
    <scope>NUCLEOTIDE SEQUENCE</scope>
    <source>
        <strain evidence="9">GKU 128</strain>
    </source>
</reference>
<dbReference type="Gene3D" id="3.30.450.20">
    <property type="entry name" value="PAS domain"/>
    <property type="match status" value="1"/>
</dbReference>
<dbReference type="InterPro" id="IPR005467">
    <property type="entry name" value="His_kinase_dom"/>
</dbReference>
<dbReference type="InterPro" id="IPR036890">
    <property type="entry name" value="HATPase_C_sf"/>
</dbReference>
<evidence type="ECO:0000256" key="6">
    <source>
        <dbReference type="ARBA" id="ARBA00022777"/>
    </source>
</evidence>
<dbReference type="InterPro" id="IPR003594">
    <property type="entry name" value="HATPase_dom"/>
</dbReference>
<sequence length="526" mass="57596">MPTLTDLVRDHTDLTETDLEWLHALVSDWQLLADLSFADLLLWVPLHAEAELPAEARRPKNPAASPVPGWVAVAQMRPTTGPTAYPEDLVGKIVRTGRRGLIDVAWRERRIVREGDPEWGSGIPVREESIPVRRGAKLLGVIQRSTNLSSARTPSRLELTYLQSASDLAQMISEGRFPVPGEEPNLVRSPRVGDGLIRLDRTGRATYASPNAQSAYRRLGLATDLVGESLGEVTATLCDTGEPLEEALTAVLSGRAPREVEVESNGSIMQLRTIPLVVGGTRIGAIVLIRDVTELRWRDRELMTKDATIREIHHRVKNNLQTVAALLRLQARRLRIPEGRAALDEAVRRVGSIAIVHETLSLTPDELIDFDDIADRVIMMAGEVSTPETRVTPKRTGNFGVLPAEVATPLAMVITELLQNALEHGLPAHRDGTLEVRARRYDEDKEARLVTVVADDGVGLPADFDVESSNSLGLQIVRTLIVGELGGRLDFRPREGGGTEVVVDVPLDQSHRGAVSTRPSRPQPLA</sequence>
<dbReference type="InterPro" id="IPR013656">
    <property type="entry name" value="PAS_4"/>
</dbReference>
<evidence type="ECO:0000256" key="4">
    <source>
        <dbReference type="ARBA" id="ARBA00022679"/>
    </source>
</evidence>
<dbReference type="InterPro" id="IPR038424">
    <property type="entry name" value="H_kinase_PdtaS_GAF_sf"/>
</dbReference>
<dbReference type="PROSITE" id="PS50109">
    <property type="entry name" value="HIS_KIN"/>
    <property type="match status" value="1"/>
</dbReference>
<evidence type="ECO:0000313" key="9">
    <source>
        <dbReference type="EMBL" id="MBO2450317.1"/>
    </source>
</evidence>
<dbReference type="Gene3D" id="3.30.450.280">
    <property type="entry name" value="GAF domain"/>
    <property type="match status" value="1"/>
</dbReference>
<dbReference type="RefSeq" id="WP_208258203.1">
    <property type="nucleotide sequence ID" value="NZ_JAGEOJ010000010.1"/>
</dbReference>
<keyword evidence="7" id="KW-0067">ATP-binding</keyword>
<dbReference type="InterPro" id="IPR011495">
    <property type="entry name" value="Sig_transdc_His_kin_sub2_dim/P"/>
</dbReference>
<keyword evidence="10" id="KW-1185">Reference proteome</keyword>
<dbReference type="GO" id="GO:0004673">
    <property type="term" value="F:protein histidine kinase activity"/>
    <property type="evidence" value="ECO:0007669"/>
    <property type="project" value="UniProtKB-EC"/>
</dbReference>
<organism evidence="9 10">
    <name type="scientific">Actinomadura barringtoniae</name>
    <dbReference type="NCBI Taxonomy" id="1427535"/>
    <lineage>
        <taxon>Bacteria</taxon>
        <taxon>Bacillati</taxon>
        <taxon>Actinomycetota</taxon>
        <taxon>Actinomycetes</taxon>
        <taxon>Streptosporangiales</taxon>
        <taxon>Thermomonosporaceae</taxon>
        <taxon>Actinomadura</taxon>
    </lineage>
</organism>
<dbReference type="GO" id="GO:0005524">
    <property type="term" value="F:ATP binding"/>
    <property type="evidence" value="ECO:0007669"/>
    <property type="project" value="UniProtKB-KW"/>
</dbReference>
<dbReference type="PANTHER" id="PTHR41523">
    <property type="entry name" value="TWO-COMPONENT SYSTEM SENSOR PROTEIN"/>
    <property type="match status" value="1"/>
</dbReference>
<dbReference type="Pfam" id="PF12282">
    <property type="entry name" value="GAF_PdtaS"/>
    <property type="match status" value="1"/>
</dbReference>